<dbReference type="PANTHER" id="PTHR23270:SF10">
    <property type="entry name" value="PROTEIN RRP5 HOMOLOG"/>
    <property type="match status" value="1"/>
</dbReference>
<evidence type="ECO:0000259" key="1">
    <source>
        <dbReference type="PROSITE" id="PS50126"/>
    </source>
</evidence>
<dbReference type="InterPro" id="IPR012340">
    <property type="entry name" value="NA-bd_OB-fold"/>
</dbReference>
<name>A0A699ZX21_HAELA</name>
<dbReference type="EMBL" id="BLLF01003399">
    <property type="protein sequence ID" value="GFH27233.1"/>
    <property type="molecule type" value="Genomic_DNA"/>
</dbReference>
<dbReference type="PROSITE" id="PS50126">
    <property type="entry name" value="S1"/>
    <property type="match status" value="2"/>
</dbReference>
<dbReference type="AlphaFoldDB" id="A0A699ZX21"/>
<dbReference type="PANTHER" id="PTHR23270">
    <property type="entry name" value="PROGRAMMED CELL DEATH PROTEIN 11 PRE-RRNA PROCESSING PROTEIN RRP5"/>
    <property type="match status" value="1"/>
</dbReference>
<dbReference type="SUPFAM" id="SSF50249">
    <property type="entry name" value="Nucleic acid-binding proteins"/>
    <property type="match status" value="2"/>
</dbReference>
<organism evidence="2 3">
    <name type="scientific">Haematococcus lacustris</name>
    <name type="common">Green alga</name>
    <name type="synonym">Haematococcus pluvialis</name>
    <dbReference type="NCBI Taxonomy" id="44745"/>
    <lineage>
        <taxon>Eukaryota</taxon>
        <taxon>Viridiplantae</taxon>
        <taxon>Chlorophyta</taxon>
        <taxon>core chlorophytes</taxon>
        <taxon>Chlorophyceae</taxon>
        <taxon>CS clade</taxon>
        <taxon>Chlamydomonadales</taxon>
        <taxon>Haematococcaceae</taxon>
        <taxon>Haematococcus</taxon>
    </lineage>
</organism>
<dbReference type="InterPro" id="IPR003029">
    <property type="entry name" value="S1_domain"/>
</dbReference>
<feature type="non-terminal residue" evidence="2">
    <location>
        <position position="1"/>
    </location>
</feature>
<dbReference type="Pfam" id="PF00575">
    <property type="entry name" value="S1"/>
    <property type="match status" value="1"/>
</dbReference>
<dbReference type="Gene3D" id="2.40.50.140">
    <property type="entry name" value="Nucleic acid-binding proteins"/>
    <property type="match status" value="2"/>
</dbReference>
<sequence>MLPGSAARLAVSHGGCEPASELLPRSKADGDGTALGALTLSRGTLVRGYVKRCVTDKGGVFVVLDRHTDGRIKLSNLSDGFIEVPETSFPEGRLVTARVAAVSPEGRVELSLRSSVLPSGRGVSELQPGELVDGRVRRVEKYGVFVDILGTQVAGLAHISELSDAKVHDVSSLFM</sequence>
<dbReference type="Pfam" id="PF23459">
    <property type="entry name" value="S1_RRP5"/>
    <property type="match status" value="1"/>
</dbReference>
<dbReference type="SMART" id="SM00316">
    <property type="entry name" value="S1"/>
    <property type="match status" value="2"/>
</dbReference>
<accession>A0A699ZX21</accession>
<dbReference type="InterPro" id="IPR057302">
    <property type="entry name" value="Rrp5_S1"/>
</dbReference>
<dbReference type="GO" id="GO:0003723">
    <property type="term" value="F:RNA binding"/>
    <property type="evidence" value="ECO:0007669"/>
    <property type="project" value="TreeGrafter"/>
</dbReference>
<dbReference type="GO" id="GO:0032040">
    <property type="term" value="C:small-subunit processome"/>
    <property type="evidence" value="ECO:0007669"/>
    <property type="project" value="TreeGrafter"/>
</dbReference>
<gene>
    <name evidence="2" type="ORF">HaLaN_25524</name>
</gene>
<evidence type="ECO:0000313" key="3">
    <source>
        <dbReference type="Proteomes" id="UP000485058"/>
    </source>
</evidence>
<comment type="caution">
    <text evidence="2">The sequence shown here is derived from an EMBL/GenBank/DDBJ whole genome shotgun (WGS) entry which is preliminary data.</text>
</comment>
<reference evidence="2 3" key="1">
    <citation type="submission" date="2020-02" db="EMBL/GenBank/DDBJ databases">
        <title>Draft genome sequence of Haematococcus lacustris strain NIES-144.</title>
        <authorList>
            <person name="Morimoto D."/>
            <person name="Nakagawa S."/>
            <person name="Yoshida T."/>
            <person name="Sawayama S."/>
        </authorList>
    </citation>
    <scope>NUCLEOTIDE SEQUENCE [LARGE SCALE GENOMIC DNA]</scope>
    <source>
        <strain evidence="2 3">NIES-144</strain>
    </source>
</reference>
<dbReference type="InterPro" id="IPR045209">
    <property type="entry name" value="Rrp5"/>
</dbReference>
<dbReference type="GO" id="GO:0006364">
    <property type="term" value="P:rRNA processing"/>
    <property type="evidence" value="ECO:0007669"/>
    <property type="project" value="InterPro"/>
</dbReference>
<proteinExistence type="predicted"/>
<evidence type="ECO:0000313" key="2">
    <source>
        <dbReference type="EMBL" id="GFH27233.1"/>
    </source>
</evidence>
<feature type="non-terminal residue" evidence="2">
    <location>
        <position position="175"/>
    </location>
</feature>
<keyword evidence="3" id="KW-1185">Reference proteome</keyword>
<feature type="domain" description="S1 motif" evidence="1">
    <location>
        <begin position="43"/>
        <end position="113"/>
    </location>
</feature>
<protein>
    <submittedName>
        <fullName evidence="2">RNA binding rRNA processing protein</fullName>
    </submittedName>
</protein>
<dbReference type="Proteomes" id="UP000485058">
    <property type="component" value="Unassembled WGS sequence"/>
</dbReference>
<feature type="domain" description="S1 motif" evidence="1">
    <location>
        <begin position="129"/>
        <end position="175"/>
    </location>
</feature>